<gene>
    <name evidence="1" type="ORF">A7P85_07215</name>
</gene>
<dbReference type="Proteomes" id="UP000078003">
    <property type="component" value="Unassembled WGS sequence"/>
</dbReference>
<name>A0A1A9RBH3_EIKCO</name>
<dbReference type="AlphaFoldDB" id="A0A1A9RBH3"/>
<reference evidence="2" key="1">
    <citation type="submission" date="2016-05" db="EMBL/GenBank/DDBJ databases">
        <title>Draft genome of Corynebacterium afermentans subsp. afermentans LCDC 88199T.</title>
        <authorList>
            <person name="Bernier A.-M."/>
            <person name="Bernard K."/>
        </authorList>
    </citation>
    <scope>NUCLEOTIDE SEQUENCE [LARGE SCALE GENOMIC DNA]</scope>
    <source>
        <strain evidence="2">NML01-0328</strain>
    </source>
</reference>
<sequence length="75" mass="8279">MLFRNAVEFTQMAFGLTPEVLNPVNVVLPVCKTGAVIDAQVVKLANIQYIVGTVAISINHTVRPYLLLDNRQLAR</sequence>
<evidence type="ECO:0000313" key="1">
    <source>
        <dbReference type="EMBL" id="OAM16195.1"/>
    </source>
</evidence>
<accession>A0A1A9RBH3</accession>
<organism evidence="1 2">
    <name type="scientific">Eikenella corrodens</name>
    <dbReference type="NCBI Taxonomy" id="539"/>
    <lineage>
        <taxon>Bacteria</taxon>
        <taxon>Pseudomonadati</taxon>
        <taxon>Pseudomonadota</taxon>
        <taxon>Betaproteobacteria</taxon>
        <taxon>Neisseriales</taxon>
        <taxon>Neisseriaceae</taxon>
        <taxon>Eikenella</taxon>
    </lineage>
</organism>
<evidence type="ECO:0000313" key="2">
    <source>
        <dbReference type="Proteomes" id="UP000078003"/>
    </source>
</evidence>
<comment type="caution">
    <text evidence="1">The sequence shown here is derived from an EMBL/GenBank/DDBJ whole genome shotgun (WGS) entry which is preliminary data.</text>
</comment>
<proteinExistence type="predicted"/>
<protein>
    <submittedName>
        <fullName evidence="1">Uncharacterized protein</fullName>
    </submittedName>
</protein>
<dbReference type="EMBL" id="LXSF01000007">
    <property type="protein sequence ID" value="OAM16195.1"/>
    <property type="molecule type" value="Genomic_DNA"/>
</dbReference>